<organism evidence="3 4">
    <name type="scientific">Frigidibacter albus</name>
    <dbReference type="NCBI Taxonomy" id="1465486"/>
    <lineage>
        <taxon>Bacteria</taxon>
        <taxon>Pseudomonadati</taxon>
        <taxon>Pseudomonadota</taxon>
        <taxon>Alphaproteobacteria</taxon>
        <taxon>Rhodobacterales</taxon>
        <taxon>Paracoccaceae</taxon>
        <taxon>Frigidibacter</taxon>
    </lineage>
</organism>
<dbReference type="Proteomes" id="UP000477083">
    <property type="component" value="Unassembled WGS sequence"/>
</dbReference>
<name>A0A6L8VH78_9RHOB</name>
<evidence type="ECO:0000256" key="2">
    <source>
        <dbReference type="SAM" id="SignalP"/>
    </source>
</evidence>
<evidence type="ECO:0000256" key="1">
    <source>
        <dbReference type="SAM" id="MobiDB-lite"/>
    </source>
</evidence>
<reference evidence="3 4" key="1">
    <citation type="submission" date="2020-01" db="EMBL/GenBank/DDBJ databases">
        <title>Frigidibacter albus SP32T (=CGMCC 1.13995T).</title>
        <authorList>
            <person name="Liao X."/>
        </authorList>
    </citation>
    <scope>NUCLEOTIDE SEQUENCE [LARGE SCALE GENOMIC DNA]</scope>
    <source>
        <strain evidence="3 4">SP32</strain>
    </source>
</reference>
<dbReference type="RefSeq" id="WP_161346593.1">
    <property type="nucleotide sequence ID" value="NZ_BMGW01000006.1"/>
</dbReference>
<evidence type="ECO:0000313" key="4">
    <source>
        <dbReference type="Proteomes" id="UP000477083"/>
    </source>
</evidence>
<comment type="caution">
    <text evidence="3">The sequence shown here is derived from an EMBL/GenBank/DDBJ whole genome shotgun (WGS) entry which is preliminary data.</text>
</comment>
<protein>
    <submittedName>
        <fullName evidence="3">Uncharacterized protein</fullName>
    </submittedName>
</protein>
<dbReference type="AlphaFoldDB" id="A0A6L8VH78"/>
<dbReference type="EMBL" id="WWNR01000006">
    <property type="protein sequence ID" value="MZQ89737.1"/>
    <property type="molecule type" value="Genomic_DNA"/>
</dbReference>
<proteinExistence type="predicted"/>
<evidence type="ECO:0000313" key="3">
    <source>
        <dbReference type="EMBL" id="MZQ89737.1"/>
    </source>
</evidence>
<feature type="compositionally biased region" description="Polar residues" evidence="1">
    <location>
        <begin position="39"/>
        <end position="56"/>
    </location>
</feature>
<keyword evidence="4" id="KW-1185">Reference proteome</keyword>
<feature type="chain" id="PRO_5027113170" evidence="2">
    <location>
        <begin position="22"/>
        <end position="56"/>
    </location>
</feature>
<feature type="signal peptide" evidence="2">
    <location>
        <begin position="1"/>
        <end position="21"/>
    </location>
</feature>
<gene>
    <name evidence="3" type="ORF">GS660_11600</name>
</gene>
<sequence length="56" mass="5792">MKRLVLAASLALIPLSALPVAAGSFGIDLPRLDFPAPTTDGQTTRADQSPATEATR</sequence>
<accession>A0A6L8VH78</accession>
<feature type="region of interest" description="Disordered" evidence="1">
    <location>
        <begin position="34"/>
        <end position="56"/>
    </location>
</feature>
<keyword evidence="2" id="KW-0732">Signal</keyword>